<accession>A3K673</accession>
<feature type="transmembrane region" description="Helical" evidence="6">
    <location>
        <begin position="159"/>
        <end position="179"/>
    </location>
</feature>
<feature type="transmembrane region" description="Helical" evidence="6">
    <location>
        <begin position="120"/>
        <end position="138"/>
    </location>
</feature>
<dbReference type="PANTHER" id="PTHR33545">
    <property type="entry name" value="UPF0750 MEMBRANE PROTEIN YITT-RELATED"/>
    <property type="match status" value="1"/>
</dbReference>
<evidence type="ECO:0000256" key="5">
    <source>
        <dbReference type="ARBA" id="ARBA00023136"/>
    </source>
</evidence>
<dbReference type="Pfam" id="PF02588">
    <property type="entry name" value="YitT_membrane"/>
    <property type="match status" value="1"/>
</dbReference>
<dbReference type="AlphaFoldDB" id="A3K673"/>
<evidence type="ECO:0000313" key="8">
    <source>
        <dbReference type="Proteomes" id="UP000005713"/>
    </source>
</evidence>
<evidence type="ECO:0000313" key="7">
    <source>
        <dbReference type="EMBL" id="EBA07223.1"/>
    </source>
</evidence>
<keyword evidence="8" id="KW-1185">Reference proteome</keyword>
<keyword evidence="3 6" id="KW-0812">Transmembrane</keyword>
<comment type="subcellular location">
    <subcellularLocation>
        <location evidence="1">Cell membrane</location>
        <topology evidence="1">Multi-pass membrane protein</topology>
    </subcellularLocation>
</comment>
<dbReference type="InterPro" id="IPR051461">
    <property type="entry name" value="UPF0750_membrane"/>
</dbReference>
<protein>
    <recommendedName>
        <fullName evidence="9">YitT family protein</fullName>
    </recommendedName>
</protein>
<gene>
    <name evidence="7" type="ORF">SSE37_06289</name>
</gene>
<evidence type="ECO:0000256" key="2">
    <source>
        <dbReference type="ARBA" id="ARBA00022475"/>
    </source>
</evidence>
<keyword evidence="4 6" id="KW-1133">Transmembrane helix</keyword>
<evidence type="ECO:0000256" key="4">
    <source>
        <dbReference type="ARBA" id="ARBA00022989"/>
    </source>
</evidence>
<feature type="transmembrane region" description="Helical" evidence="6">
    <location>
        <begin position="21"/>
        <end position="42"/>
    </location>
</feature>
<dbReference type="GO" id="GO:0005886">
    <property type="term" value="C:plasma membrane"/>
    <property type="evidence" value="ECO:0007669"/>
    <property type="project" value="UniProtKB-SubCell"/>
</dbReference>
<evidence type="ECO:0000256" key="1">
    <source>
        <dbReference type="ARBA" id="ARBA00004651"/>
    </source>
</evidence>
<keyword evidence="2" id="KW-1003">Cell membrane</keyword>
<feature type="transmembrane region" description="Helical" evidence="6">
    <location>
        <begin position="62"/>
        <end position="83"/>
    </location>
</feature>
<feature type="transmembrane region" description="Helical" evidence="6">
    <location>
        <begin position="95"/>
        <end position="114"/>
    </location>
</feature>
<organism evidence="7 8">
    <name type="scientific">Sagittula stellata (strain ATCC 700073 / DSM 11524 / E-37)</name>
    <dbReference type="NCBI Taxonomy" id="388399"/>
    <lineage>
        <taxon>Bacteria</taxon>
        <taxon>Pseudomonadati</taxon>
        <taxon>Pseudomonadota</taxon>
        <taxon>Alphaproteobacteria</taxon>
        <taxon>Rhodobacterales</taxon>
        <taxon>Roseobacteraceae</taxon>
        <taxon>Sagittula</taxon>
    </lineage>
</organism>
<dbReference type="PANTHER" id="PTHR33545:SF5">
    <property type="entry name" value="UPF0750 MEMBRANE PROTEIN YITT"/>
    <property type="match status" value="1"/>
</dbReference>
<feature type="transmembrane region" description="Helical" evidence="6">
    <location>
        <begin position="185"/>
        <end position="202"/>
    </location>
</feature>
<dbReference type="Proteomes" id="UP000005713">
    <property type="component" value="Unassembled WGS sequence"/>
</dbReference>
<keyword evidence="5 6" id="KW-0472">Membrane</keyword>
<reference evidence="7 8" key="1">
    <citation type="submission" date="2006-06" db="EMBL/GenBank/DDBJ databases">
        <authorList>
            <person name="Moran M.A."/>
            <person name="Ferriera S."/>
            <person name="Johnson J."/>
            <person name="Kravitz S."/>
            <person name="Beeson K."/>
            <person name="Sutton G."/>
            <person name="Rogers Y.-H."/>
            <person name="Friedman R."/>
            <person name="Frazier M."/>
            <person name="Venter J.C."/>
        </authorList>
    </citation>
    <scope>NUCLEOTIDE SEQUENCE [LARGE SCALE GENOMIC DNA]</scope>
    <source>
        <strain evidence="7 8">E-37</strain>
    </source>
</reference>
<comment type="caution">
    <text evidence="7">The sequence shown here is derived from an EMBL/GenBank/DDBJ whole genome shotgun (WGS) entry which is preliminary data.</text>
</comment>
<sequence length="214" mass="22764">MGHRLSMPTLLHLPPADRHTLSEDIVGLLVGTLLMALAVHVLRAGGLITGQIAGLSLILSYAAGWSFGAVFFVLNLPFFLLALRRMGLKFTVKSFVAVALLSLFTELLPLGLTLTALQPWVAAVVFGVLGGVALIVLFRHGATLGGVGIVALWLQDTRGIPAGNVQLAFDLCVFALAFALFPWDVAATSLLGAVILNLMITVNHRGDRYIARSQ</sequence>
<dbReference type="EMBL" id="AAYA01000010">
    <property type="protein sequence ID" value="EBA07223.1"/>
    <property type="molecule type" value="Genomic_DNA"/>
</dbReference>
<proteinExistence type="predicted"/>
<evidence type="ECO:0008006" key="9">
    <source>
        <dbReference type="Google" id="ProtNLM"/>
    </source>
</evidence>
<evidence type="ECO:0000256" key="6">
    <source>
        <dbReference type="SAM" id="Phobius"/>
    </source>
</evidence>
<dbReference type="InterPro" id="IPR003740">
    <property type="entry name" value="YitT"/>
</dbReference>
<dbReference type="eggNOG" id="COG1284">
    <property type="taxonomic scope" value="Bacteria"/>
</dbReference>
<evidence type="ECO:0000256" key="3">
    <source>
        <dbReference type="ARBA" id="ARBA00022692"/>
    </source>
</evidence>
<name>A3K673_SAGS3</name>